<name>A0A068SCW9_9FUNG</name>
<reference evidence="1" key="1">
    <citation type="submission" date="2013-08" db="EMBL/GenBank/DDBJ databases">
        <title>Gene expansion shapes genome architecture in the human pathogen Lichtheimia corymbifera: an evolutionary genomics analysis in the ancient terrestrial Mucorales (Mucoromycotina).</title>
        <authorList>
            <person name="Schwartze V.U."/>
            <person name="Winter S."/>
            <person name="Shelest E."/>
            <person name="Marcet-Houben M."/>
            <person name="Horn F."/>
            <person name="Wehner S."/>
            <person name="Hoffmann K."/>
            <person name="Riege K."/>
            <person name="Sammeth M."/>
            <person name="Nowrousian M."/>
            <person name="Valiante V."/>
            <person name="Linde J."/>
            <person name="Jacobsen I.D."/>
            <person name="Marz M."/>
            <person name="Brakhage A.A."/>
            <person name="Gabaldon T."/>
            <person name="Bocker S."/>
            <person name="Voigt K."/>
        </authorList>
    </citation>
    <scope>NUCLEOTIDE SEQUENCE [LARGE SCALE GENOMIC DNA]</scope>
    <source>
        <strain evidence="1">FSU 9682</strain>
    </source>
</reference>
<accession>A0A068SCW9</accession>
<keyword evidence="2" id="KW-1185">Reference proteome</keyword>
<evidence type="ECO:0000313" key="2">
    <source>
        <dbReference type="Proteomes" id="UP000027586"/>
    </source>
</evidence>
<dbReference type="Proteomes" id="UP000027586">
    <property type="component" value="Unassembled WGS sequence"/>
</dbReference>
<proteinExistence type="predicted"/>
<evidence type="ECO:0000313" key="1">
    <source>
        <dbReference type="EMBL" id="CDH59071.1"/>
    </source>
</evidence>
<protein>
    <submittedName>
        <fullName evidence="1">Uncharacterized protein</fullName>
    </submittedName>
</protein>
<organism evidence="1 2">
    <name type="scientific">Lichtheimia corymbifera JMRC:FSU:9682</name>
    <dbReference type="NCBI Taxonomy" id="1263082"/>
    <lineage>
        <taxon>Eukaryota</taxon>
        <taxon>Fungi</taxon>
        <taxon>Fungi incertae sedis</taxon>
        <taxon>Mucoromycota</taxon>
        <taxon>Mucoromycotina</taxon>
        <taxon>Mucoromycetes</taxon>
        <taxon>Mucorales</taxon>
        <taxon>Lichtheimiaceae</taxon>
        <taxon>Lichtheimia</taxon>
    </lineage>
</organism>
<sequence length="67" mass="7760">MQGNFDRDEQFRPHKDATLHYEVMDGSVQLYGRKHRHMYGPHPPILAIPNVKLGQKVLSAMQINLFS</sequence>
<dbReference type="EMBL" id="CBTN010000064">
    <property type="protein sequence ID" value="CDH59071.1"/>
    <property type="molecule type" value="Genomic_DNA"/>
</dbReference>
<gene>
    <name evidence="1" type="ORF">LCOR_09908.1</name>
</gene>
<dbReference type="AlphaFoldDB" id="A0A068SCW9"/>
<dbReference type="VEuPathDB" id="FungiDB:LCOR_09908.1"/>
<comment type="caution">
    <text evidence="1">The sequence shown here is derived from an EMBL/GenBank/DDBJ whole genome shotgun (WGS) entry which is preliminary data.</text>
</comment>